<keyword evidence="2" id="KW-1185">Reference proteome</keyword>
<sequence>MVIAEIRQPLSHGCALSIKIEVGAVSEKSKATRIPIPLIKSNHFRHCDCAKLSSAGSSIGDSGQISLELNPSILLDLILTLCGRPLVFDNKRFEFLCLIPEDEVGSEQLRSTARDLGLGTSGMNFRRWEFEMKDCIPDSSGLTFQLSRDVPVFDELSSVPNKQVFDDFPDLINHLMNPRLFV</sequence>
<protein>
    <submittedName>
        <fullName evidence="1">Uncharacterized protein</fullName>
    </submittedName>
</protein>
<evidence type="ECO:0000313" key="1">
    <source>
        <dbReference type="EMBL" id="PVH95470.1"/>
    </source>
</evidence>
<reference evidence="1 2" key="1">
    <citation type="journal article" date="2018" name="Sci. Rep.">
        <title>Comparative genomics provides insights into the lifestyle and reveals functional heterogeneity of dark septate endophytic fungi.</title>
        <authorList>
            <person name="Knapp D.G."/>
            <person name="Nemeth J.B."/>
            <person name="Barry K."/>
            <person name="Hainaut M."/>
            <person name="Henrissat B."/>
            <person name="Johnson J."/>
            <person name="Kuo A."/>
            <person name="Lim J.H.P."/>
            <person name="Lipzen A."/>
            <person name="Nolan M."/>
            <person name="Ohm R.A."/>
            <person name="Tamas L."/>
            <person name="Grigoriev I.V."/>
            <person name="Spatafora J.W."/>
            <person name="Nagy L.G."/>
            <person name="Kovacs G.M."/>
        </authorList>
    </citation>
    <scope>NUCLEOTIDE SEQUENCE [LARGE SCALE GENOMIC DNA]</scope>
    <source>
        <strain evidence="1 2">DSE2036</strain>
    </source>
</reference>
<name>A0A2V1DBI4_9PLEO</name>
<evidence type="ECO:0000313" key="2">
    <source>
        <dbReference type="Proteomes" id="UP000244855"/>
    </source>
</evidence>
<organism evidence="1 2">
    <name type="scientific">Periconia macrospinosa</name>
    <dbReference type="NCBI Taxonomy" id="97972"/>
    <lineage>
        <taxon>Eukaryota</taxon>
        <taxon>Fungi</taxon>
        <taxon>Dikarya</taxon>
        <taxon>Ascomycota</taxon>
        <taxon>Pezizomycotina</taxon>
        <taxon>Dothideomycetes</taxon>
        <taxon>Pleosporomycetidae</taxon>
        <taxon>Pleosporales</taxon>
        <taxon>Massarineae</taxon>
        <taxon>Periconiaceae</taxon>
        <taxon>Periconia</taxon>
    </lineage>
</organism>
<dbReference type="EMBL" id="KZ805496">
    <property type="protein sequence ID" value="PVH95470.1"/>
    <property type="molecule type" value="Genomic_DNA"/>
</dbReference>
<proteinExistence type="predicted"/>
<dbReference type="AlphaFoldDB" id="A0A2V1DBI4"/>
<dbReference type="Proteomes" id="UP000244855">
    <property type="component" value="Unassembled WGS sequence"/>
</dbReference>
<accession>A0A2V1DBI4</accession>
<gene>
    <name evidence="1" type="ORF">DM02DRAFT_149238</name>
</gene>